<sequence length="132" mass="15125">MLLKMFRIPYPNLEVNVPLATENSIRFEWQADGSIVVRGYLDSKIEHVKGSTAYGIFLRASPYPRFQRIKYIAEQTSKKVERASFDQIPLLEEKLNENYECEGIEIILENENSHVSIKVMDVFGGKSVVLGE</sequence>
<proteinExistence type="predicted"/>
<organism evidence="1 2">
    <name type="scientific">candidate division MSBL1 archaeon SCGC-AAA259O05</name>
    <dbReference type="NCBI Taxonomy" id="1698271"/>
    <lineage>
        <taxon>Archaea</taxon>
        <taxon>Methanobacteriati</taxon>
        <taxon>Methanobacteriota</taxon>
        <taxon>candidate division MSBL1</taxon>
    </lineage>
</organism>
<protein>
    <submittedName>
        <fullName evidence="1">Uncharacterized protein</fullName>
    </submittedName>
</protein>
<dbReference type="Proteomes" id="UP000070344">
    <property type="component" value="Unassembled WGS sequence"/>
</dbReference>
<dbReference type="EMBL" id="LHXV01000028">
    <property type="protein sequence ID" value="KXB01066.1"/>
    <property type="molecule type" value="Genomic_DNA"/>
</dbReference>
<gene>
    <name evidence="1" type="ORF">AKJ41_02810</name>
</gene>
<dbReference type="AlphaFoldDB" id="A0A133V3T0"/>
<comment type="caution">
    <text evidence="1">The sequence shown here is derived from an EMBL/GenBank/DDBJ whole genome shotgun (WGS) entry which is preliminary data.</text>
</comment>
<reference evidence="1 2" key="1">
    <citation type="journal article" date="2016" name="Sci. Rep.">
        <title>Metabolic traits of an uncultured archaeal lineage -MSBL1- from brine pools of the Red Sea.</title>
        <authorList>
            <person name="Mwirichia R."/>
            <person name="Alam I."/>
            <person name="Rashid M."/>
            <person name="Vinu M."/>
            <person name="Ba-Alawi W."/>
            <person name="Anthony Kamau A."/>
            <person name="Kamanda Ngugi D."/>
            <person name="Goker M."/>
            <person name="Klenk H.P."/>
            <person name="Bajic V."/>
            <person name="Stingl U."/>
        </authorList>
    </citation>
    <scope>NUCLEOTIDE SEQUENCE [LARGE SCALE GENOMIC DNA]</scope>
    <source>
        <strain evidence="1">SCGC-AAA259O05</strain>
    </source>
</reference>
<keyword evidence="2" id="KW-1185">Reference proteome</keyword>
<evidence type="ECO:0000313" key="2">
    <source>
        <dbReference type="Proteomes" id="UP000070344"/>
    </source>
</evidence>
<evidence type="ECO:0000313" key="1">
    <source>
        <dbReference type="EMBL" id="KXB01066.1"/>
    </source>
</evidence>
<accession>A0A133V3T0</accession>
<name>A0A133V3T0_9EURY</name>